<dbReference type="EMBL" id="JANBUL010000028">
    <property type="protein sequence ID" value="KAJ2784353.1"/>
    <property type="molecule type" value="Genomic_DNA"/>
</dbReference>
<dbReference type="Proteomes" id="UP001140217">
    <property type="component" value="Unassembled WGS sequence"/>
</dbReference>
<reference evidence="1" key="1">
    <citation type="submission" date="2022-07" db="EMBL/GenBank/DDBJ databases">
        <title>Phylogenomic reconstructions and comparative analyses of Kickxellomycotina fungi.</title>
        <authorList>
            <person name="Reynolds N.K."/>
            <person name="Stajich J.E."/>
            <person name="Barry K."/>
            <person name="Grigoriev I.V."/>
            <person name="Crous P."/>
            <person name="Smith M.E."/>
        </authorList>
    </citation>
    <scope>NUCLEOTIDE SEQUENCE</scope>
    <source>
        <strain evidence="1">NBRC 105414</strain>
    </source>
</reference>
<dbReference type="AlphaFoldDB" id="A0A9W8LLR6"/>
<evidence type="ECO:0000313" key="1">
    <source>
        <dbReference type="EMBL" id="KAJ2784353.1"/>
    </source>
</evidence>
<evidence type="ECO:0000313" key="2">
    <source>
        <dbReference type="Proteomes" id="UP001140217"/>
    </source>
</evidence>
<sequence length="204" mass="22916">MSKDVTIVHLGNSQQLFSYDSVKNTLVRRRGSGPAGQYTASTTVADIINMGLRGFMKNALDNRDCLQLHTNGRKLYRYREDGGKTIGQLVSEHKSTGAITLSVIGSVREIHFSMWESVDGARVEGSEVAARVNICVTNTLDSLLKAYARATKTDSRKLTARTYKYWNRQCPLNTYIFELMMHNVVDLEVPRKKHTTALSASRQR</sequence>
<keyword evidence="2" id="KW-1185">Reference proteome</keyword>
<proteinExistence type="predicted"/>
<name>A0A9W8LLR6_9FUNG</name>
<organism evidence="1 2">
    <name type="scientific">Coemansia javaensis</name>
    <dbReference type="NCBI Taxonomy" id="2761396"/>
    <lineage>
        <taxon>Eukaryota</taxon>
        <taxon>Fungi</taxon>
        <taxon>Fungi incertae sedis</taxon>
        <taxon>Zoopagomycota</taxon>
        <taxon>Kickxellomycotina</taxon>
        <taxon>Kickxellomycetes</taxon>
        <taxon>Kickxellales</taxon>
        <taxon>Kickxellaceae</taxon>
        <taxon>Coemansia</taxon>
    </lineage>
</organism>
<comment type="caution">
    <text evidence="1">The sequence shown here is derived from an EMBL/GenBank/DDBJ whole genome shotgun (WGS) entry which is preliminary data.</text>
</comment>
<protein>
    <submittedName>
        <fullName evidence="1">Uncharacterized protein</fullName>
    </submittedName>
</protein>
<gene>
    <name evidence="1" type="ORF">H4R18_001157</name>
</gene>
<accession>A0A9W8LLR6</accession>